<name>A0A5M3XIU2_9ACTN</name>
<evidence type="ECO:0000313" key="5">
    <source>
        <dbReference type="EMBL" id="GES19601.1"/>
    </source>
</evidence>
<keyword evidence="6" id="KW-1185">Reference proteome</keyword>
<reference evidence="5 6" key="1">
    <citation type="submission" date="2019-10" db="EMBL/GenBank/DDBJ databases">
        <title>Whole genome shotgun sequence of Acrocarpospora pleiomorpha NBRC 16267.</title>
        <authorList>
            <person name="Ichikawa N."/>
            <person name="Kimura A."/>
            <person name="Kitahashi Y."/>
            <person name="Komaki H."/>
            <person name="Oguchi A."/>
        </authorList>
    </citation>
    <scope>NUCLEOTIDE SEQUENCE [LARGE SCALE GENOMIC DNA]</scope>
    <source>
        <strain evidence="5 6">NBRC 16267</strain>
    </source>
</reference>
<dbReference type="Pfam" id="PF13439">
    <property type="entry name" value="Glyco_transf_4"/>
    <property type="match status" value="1"/>
</dbReference>
<comment type="caution">
    <text evidence="5">The sequence shown here is derived from an EMBL/GenBank/DDBJ whole genome shotgun (WGS) entry which is preliminary data.</text>
</comment>
<dbReference type="InterPro" id="IPR028098">
    <property type="entry name" value="Glyco_trans_4-like_N"/>
</dbReference>
<evidence type="ECO:0000256" key="1">
    <source>
        <dbReference type="ARBA" id="ARBA00022676"/>
    </source>
</evidence>
<protein>
    <submittedName>
        <fullName evidence="5">Putative glycosyl transferase</fullName>
    </submittedName>
</protein>
<evidence type="ECO:0000259" key="3">
    <source>
        <dbReference type="Pfam" id="PF00534"/>
    </source>
</evidence>
<dbReference type="PANTHER" id="PTHR45947:SF3">
    <property type="entry name" value="SULFOQUINOVOSYL TRANSFERASE SQD2"/>
    <property type="match status" value="1"/>
</dbReference>
<dbReference type="Proteomes" id="UP000377595">
    <property type="component" value="Unassembled WGS sequence"/>
</dbReference>
<dbReference type="Gene3D" id="3.40.50.2000">
    <property type="entry name" value="Glycogen Phosphorylase B"/>
    <property type="match status" value="2"/>
</dbReference>
<dbReference type="AlphaFoldDB" id="A0A5M3XIU2"/>
<feature type="domain" description="Glycosyl transferase family 1" evidence="3">
    <location>
        <begin position="190"/>
        <end position="340"/>
    </location>
</feature>
<dbReference type="GO" id="GO:0016758">
    <property type="term" value="F:hexosyltransferase activity"/>
    <property type="evidence" value="ECO:0007669"/>
    <property type="project" value="TreeGrafter"/>
</dbReference>
<organism evidence="5 6">
    <name type="scientific">Acrocarpospora pleiomorpha</name>
    <dbReference type="NCBI Taxonomy" id="90975"/>
    <lineage>
        <taxon>Bacteria</taxon>
        <taxon>Bacillati</taxon>
        <taxon>Actinomycetota</taxon>
        <taxon>Actinomycetes</taxon>
        <taxon>Streptosporangiales</taxon>
        <taxon>Streptosporangiaceae</taxon>
        <taxon>Acrocarpospora</taxon>
    </lineage>
</organism>
<dbReference type="PANTHER" id="PTHR45947">
    <property type="entry name" value="SULFOQUINOVOSYL TRANSFERASE SQD2"/>
    <property type="match status" value="1"/>
</dbReference>
<evidence type="ECO:0000313" key="6">
    <source>
        <dbReference type="Proteomes" id="UP000377595"/>
    </source>
</evidence>
<dbReference type="EMBL" id="BLAF01000012">
    <property type="protein sequence ID" value="GES19601.1"/>
    <property type="molecule type" value="Genomic_DNA"/>
</dbReference>
<evidence type="ECO:0000259" key="4">
    <source>
        <dbReference type="Pfam" id="PF13439"/>
    </source>
</evidence>
<dbReference type="GO" id="GO:1901137">
    <property type="term" value="P:carbohydrate derivative biosynthetic process"/>
    <property type="evidence" value="ECO:0007669"/>
    <property type="project" value="UniProtKB-ARBA"/>
</dbReference>
<gene>
    <name evidence="5" type="ORF">Aple_024970</name>
</gene>
<dbReference type="InterPro" id="IPR050194">
    <property type="entry name" value="Glycosyltransferase_grp1"/>
</dbReference>
<dbReference type="InterPro" id="IPR001296">
    <property type="entry name" value="Glyco_trans_1"/>
</dbReference>
<dbReference type="OrthoDB" id="9802525at2"/>
<dbReference type="RefSeq" id="WP_155344673.1">
    <property type="nucleotide sequence ID" value="NZ_BAAAHM010000022.1"/>
</dbReference>
<feature type="domain" description="Glycosyltransferase subfamily 4-like N-terminal" evidence="4">
    <location>
        <begin position="14"/>
        <end position="178"/>
    </location>
</feature>
<sequence>MRVAIVSESFLPQVNGVTNSVCRVLEHLADRGHQATVIAPCREPGTYAGFPVHATPAFQPPFYRSFRVGLPSRRISTVLKEFRPDIIHLASPTVVGAAGVAAAVQLGVPAVAVFQTDLAGFARQYGVRGMDAMIWSWLRHIHRRAARTLAPSTATMIELVERRIPRLRLWGRGVDLDRFNPAHRSERLRRELAPNGEVIVGYVGRLSPDKRVHLLTELAGLRGVRLVVVGDGPAAPALRRRLPDAVFCGLRTGEDLSRILASFDVFVHTGANETFCQAVQEALAAGVPVVAAAAGGPLDLVRPGHNGLLYPPESPALMREAVEHLVADPAARHRMSAQTRDSVQASTWTAICERLVEHYETVLGGDEGPSKVPVPGRLRPHRSRADVVDLMTRRR</sequence>
<proteinExistence type="predicted"/>
<dbReference type="SUPFAM" id="SSF53756">
    <property type="entry name" value="UDP-Glycosyltransferase/glycogen phosphorylase"/>
    <property type="match status" value="1"/>
</dbReference>
<accession>A0A5M3XIU2</accession>
<dbReference type="Pfam" id="PF00534">
    <property type="entry name" value="Glycos_transf_1"/>
    <property type="match status" value="1"/>
</dbReference>
<keyword evidence="2 5" id="KW-0808">Transferase</keyword>
<dbReference type="CDD" id="cd03814">
    <property type="entry name" value="GT4-like"/>
    <property type="match status" value="1"/>
</dbReference>
<evidence type="ECO:0000256" key="2">
    <source>
        <dbReference type="ARBA" id="ARBA00022679"/>
    </source>
</evidence>
<keyword evidence="1" id="KW-0328">Glycosyltransferase</keyword>